<dbReference type="PANTHER" id="PTHR38776">
    <property type="entry name" value="MLTA-INTERACTING PROTEIN-RELATED"/>
    <property type="match status" value="1"/>
</dbReference>
<comment type="caution">
    <text evidence="7">The sequence shown here is derived from an EMBL/GenBank/DDBJ whole genome shotgun (WGS) entry which is preliminary data.</text>
</comment>
<evidence type="ECO:0000256" key="6">
    <source>
        <dbReference type="SAM" id="SignalP"/>
    </source>
</evidence>
<dbReference type="PATRIC" id="fig|158500.4.peg.2568"/>
<evidence type="ECO:0000256" key="4">
    <source>
        <dbReference type="ARBA" id="ARBA00023136"/>
    </source>
</evidence>
<feature type="signal peptide" evidence="6">
    <location>
        <begin position="1"/>
        <end position="22"/>
    </location>
</feature>
<gene>
    <name evidence="7" type="ORF">BV97_02514</name>
</gene>
<sequence>MRILLPITIACGMILPCTSAYAQQAPADGSSHGMVAVGVGVVPEFDGADDVRVLPFVTGEVSIGRATVQLRGQGLRVDLAADPRFAIGPVIGARLPRNDADGAVGLLPEIDTAIEAGGFIGYRLGGDQYGQGSIQMELSLVHDVSNTHDGLLATASASYAAVRTPDFFLSLDAQTTWANADYTRTYFGIDEAPAVASGLLAYRPGSGFKDVGAGLTAGYWFSRRFGVIARAGASYLVGDAADSPVTDEGRRWQPAGGIALSYRF</sequence>
<dbReference type="AlphaFoldDB" id="A0A031JVU3"/>
<dbReference type="Proteomes" id="UP000024329">
    <property type="component" value="Unassembled WGS sequence"/>
</dbReference>
<dbReference type="PANTHER" id="PTHR38776:SF1">
    <property type="entry name" value="MLTA-INTERACTING PROTEIN-RELATED"/>
    <property type="match status" value="1"/>
</dbReference>
<keyword evidence="4" id="KW-0472">Membrane</keyword>
<comment type="similarity">
    <text evidence="2">Belongs to the MipA/OmpV family.</text>
</comment>
<dbReference type="eggNOG" id="COG3713">
    <property type="taxonomic scope" value="Bacteria"/>
</dbReference>
<organism evidence="7 8">
    <name type="scientific">Novosphingobium resinovorum</name>
    <dbReference type="NCBI Taxonomy" id="158500"/>
    <lineage>
        <taxon>Bacteria</taxon>
        <taxon>Pseudomonadati</taxon>
        <taxon>Pseudomonadota</taxon>
        <taxon>Alphaproteobacteria</taxon>
        <taxon>Sphingomonadales</taxon>
        <taxon>Sphingomonadaceae</taxon>
        <taxon>Novosphingobium</taxon>
    </lineage>
</organism>
<evidence type="ECO:0000256" key="3">
    <source>
        <dbReference type="ARBA" id="ARBA00022729"/>
    </source>
</evidence>
<dbReference type="RefSeq" id="WP_036526119.1">
    <property type="nucleotide sequence ID" value="NZ_JFYZ01000011.1"/>
</dbReference>
<evidence type="ECO:0000256" key="1">
    <source>
        <dbReference type="ARBA" id="ARBA00004442"/>
    </source>
</evidence>
<evidence type="ECO:0000313" key="8">
    <source>
        <dbReference type="Proteomes" id="UP000024329"/>
    </source>
</evidence>
<dbReference type="GO" id="GO:0009279">
    <property type="term" value="C:cell outer membrane"/>
    <property type="evidence" value="ECO:0007669"/>
    <property type="project" value="UniProtKB-SubCell"/>
</dbReference>
<dbReference type="Pfam" id="PF06629">
    <property type="entry name" value="MipA"/>
    <property type="match status" value="1"/>
</dbReference>
<reference evidence="7 8" key="1">
    <citation type="submission" date="2014-03" db="EMBL/GenBank/DDBJ databases">
        <title>Whole genome sequence of Novosphingobium resinovorum KF1.</title>
        <authorList>
            <person name="Gan H.M."/>
            <person name="Gan H.Y."/>
            <person name="Chew T.H."/>
            <person name="Savka M.A."/>
        </authorList>
    </citation>
    <scope>NUCLEOTIDE SEQUENCE [LARGE SCALE GENOMIC DNA]</scope>
    <source>
        <strain evidence="7 8">KF1</strain>
    </source>
</reference>
<keyword evidence="3 6" id="KW-0732">Signal</keyword>
<dbReference type="EMBL" id="JFYZ01000011">
    <property type="protein sequence ID" value="EZP81856.1"/>
    <property type="molecule type" value="Genomic_DNA"/>
</dbReference>
<name>A0A031JVU3_9SPHN</name>
<feature type="chain" id="PRO_5001557013" evidence="6">
    <location>
        <begin position="23"/>
        <end position="264"/>
    </location>
</feature>
<accession>A0A031JVU3</accession>
<proteinExistence type="inferred from homology"/>
<keyword evidence="5" id="KW-0998">Cell outer membrane</keyword>
<comment type="subcellular location">
    <subcellularLocation>
        <location evidence="1">Cell outer membrane</location>
    </subcellularLocation>
</comment>
<evidence type="ECO:0000256" key="5">
    <source>
        <dbReference type="ARBA" id="ARBA00023237"/>
    </source>
</evidence>
<dbReference type="InterPro" id="IPR010583">
    <property type="entry name" value="MipA"/>
</dbReference>
<protein>
    <submittedName>
        <fullName evidence="7">MltA-interacting MipA</fullName>
    </submittedName>
</protein>
<evidence type="ECO:0000256" key="2">
    <source>
        <dbReference type="ARBA" id="ARBA00005722"/>
    </source>
</evidence>
<evidence type="ECO:0000313" key="7">
    <source>
        <dbReference type="EMBL" id="EZP81856.1"/>
    </source>
</evidence>